<gene>
    <name evidence="2" type="ORF">EIN_423030</name>
</gene>
<dbReference type="GeneID" id="14893280"/>
<dbReference type="KEGG" id="eiv:EIN_423030"/>
<protein>
    <recommendedName>
        <fullName evidence="4">Leucine rich repeat containing protein BspA family protein</fullName>
    </recommendedName>
</protein>
<dbReference type="RefSeq" id="XP_004261053.1">
    <property type="nucleotide sequence ID" value="XM_004261005.1"/>
</dbReference>
<keyword evidence="3" id="KW-1185">Reference proteome</keyword>
<dbReference type="AlphaFoldDB" id="A0A0A1UCW5"/>
<dbReference type="OrthoDB" id="27520at2759"/>
<sequence>MTRLDVFSLQIVTNYLVNSIDFINVVCVCKKYEYVLERIRINPIQITPQNTHLFPNIQTQNLFSPFDIQLTNTAIERLQFSYPVTYNKFIEEKKHFNVCRFVKYTKEDRLKYGNTIPQNVYCIDNNCFKNCKEHVVEIPFGVQVILNDAFKCAHIQEIAIPDSVTFLGDCMFNGCTNLTRVTLPSSLKYIPSQTFKKCVSLKEVEIPSSVTAIGYDCFGDDCGILSIVVTPNICVSLNAFESSDLNHIEFIGQVYIADYVCRYCLVLGVTRFINVNNLNTLMSHHHFKSSTHRHLKMHFLTQICDSTRTSVYELHFPENTKFSGVDVFTNCIKLSGLTLPNFNGKLTFAISKYEEEIVNKFGYTALDVVINIDYENQQNYNNDEDRIADEKLHEVKDMLNCNEVVLDKIEQRKVFDFREAESVGGQRFYYNKYLQRVYFPSTIVYFNLENINNSTDNPVEISENCCINMNKEFSYDMTSNFVFPTSITKIGVHNIWYGLLPKKYEVPSTVVAIGKNAFNGCRYLEELVIPKSVTKIGNGFVSGCSVLTSLVCENGTSFDLKKITESDTNTLHELTRDTTLTKLVIPNGVTYVYNCVSGLADLKELSLPSTLKKADKYLFSNNKKLTKIELNGVDSDIFVVSYECHLRLKALGFLFNNIKMTEKDIKTFGYIWDSRLCWQDDRLVELEMENLRFINSVDLSNDNLKYLESSPSIGLGMCYHGSHVNISDNVKLHKNLFKNWVNFTSVVLPTNTIKIPSNCFENCFSLKTIKLPKSVTKLSEFSFYGCVSLTSILCNTNVILGRKCFSMCDNLVSIPQTKYICNSVFERCSSLSKIILFDGLANIPHCAFFRCYKLSEISVPNSVTHISKFAFKNCISLTSFNSESVLLVEDGCFMNCAKLNTVCFNQKKVQIKFDVFSGCTSLQEIRIGNAPITCCEFEVSFTTSKYFYEKIGVVCNNVVLTRRDVHAFGPSILNEKCIQRVDEGCFFNNRSSTKLVFPSHIKSVGYYSCFSCANLKEVVLPEGITEIPAHMFDLCTSLSSIAIPTTVTKFGTNCFFCCDLLRDNSMIPKEAFNIGSANNSDSDDLESDSESDSNSNYSN</sequence>
<dbReference type="Pfam" id="PF13306">
    <property type="entry name" value="LRR_5"/>
    <property type="match status" value="7"/>
</dbReference>
<dbReference type="VEuPathDB" id="AmoebaDB:EIN_423030"/>
<reference evidence="2 3" key="1">
    <citation type="submission" date="2012-10" db="EMBL/GenBank/DDBJ databases">
        <authorList>
            <person name="Zafar N."/>
            <person name="Inman J."/>
            <person name="Hall N."/>
            <person name="Lorenzi H."/>
            <person name="Caler E."/>
        </authorList>
    </citation>
    <scope>NUCLEOTIDE SEQUENCE [LARGE SCALE GENOMIC DNA]</scope>
    <source>
        <strain evidence="2 3">IP1</strain>
    </source>
</reference>
<evidence type="ECO:0000256" key="1">
    <source>
        <dbReference type="SAM" id="MobiDB-lite"/>
    </source>
</evidence>
<evidence type="ECO:0008006" key="4">
    <source>
        <dbReference type="Google" id="ProtNLM"/>
    </source>
</evidence>
<dbReference type="EMBL" id="KB206245">
    <property type="protein sequence ID" value="ELP94282.1"/>
    <property type="molecule type" value="Genomic_DNA"/>
</dbReference>
<proteinExistence type="predicted"/>
<dbReference type="Proteomes" id="UP000014680">
    <property type="component" value="Unassembled WGS sequence"/>
</dbReference>
<feature type="region of interest" description="Disordered" evidence="1">
    <location>
        <begin position="1077"/>
        <end position="1099"/>
    </location>
</feature>
<organism evidence="2 3">
    <name type="scientific">Entamoeba invadens IP1</name>
    <dbReference type="NCBI Taxonomy" id="370355"/>
    <lineage>
        <taxon>Eukaryota</taxon>
        <taxon>Amoebozoa</taxon>
        <taxon>Evosea</taxon>
        <taxon>Archamoebae</taxon>
        <taxon>Mastigamoebida</taxon>
        <taxon>Entamoebidae</taxon>
        <taxon>Entamoeba</taxon>
    </lineage>
</organism>
<dbReference type="Gene3D" id="3.80.10.10">
    <property type="entry name" value="Ribonuclease Inhibitor"/>
    <property type="match status" value="5"/>
</dbReference>
<dbReference type="InterPro" id="IPR032675">
    <property type="entry name" value="LRR_dom_sf"/>
</dbReference>
<feature type="compositionally biased region" description="Acidic residues" evidence="1">
    <location>
        <begin position="1081"/>
        <end position="1091"/>
    </location>
</feature>
<accession>A0A0A1UCW5</accession>
<dbReference type="InterPro" id="IPR026906">
    <property type="entry name" value="LRR_5"/>
</dbReference>
<dbReference type="PANTHER" id="PTHR45661">
    <property type="entry name" value="SURFACE ANTIGEN"/>
    <property type="match status" value="1"/>
</dbReference>
<dbReference type="InterPro" id="IPR053139">
    <property type="entry name" value="Surface_bspA-like"/>
</dbReference>
<dbReference type="SUPFAM" id="SSF52058">
    <property type="entry name" value="L domain-like"/>
    <property type="match status" value="4"/>
</dbReference>
<evidence type="ECO:0000313" key="2">
    <source>
        <dbReference type="EMBL" id="ELP94282.1"/>
    </source>
</evidence>
<evidence type="ECO:0000313" key="3">
    <source>
        <dbReference type="Proteomes" id="UP000014680"/>
    </source>
</evidence>
<dbReference type="PANTHER" id="PTHR45661:SF3">
    <property type="entry name" value="IG-LIKE DOMAIN-CONTAINING PROTEIN"/>
    <property type="match status" value="1"/>
</dbReference>
<name>A0A0A1UCW5_ENTIV</name>